<dbReference type="Gene3D" id="3.40.30.10">
    <property type="entry name" value="Glutaredoxin"/>
    <property type="match status" value="1"/>
</dbReference>
<dbReference type="PANTHER" id="PTHR44051:SF8">
    <property type="entry name" value="GLUTATHIONE S-TRANSFERASE GSTA"/>
    <property type="match status" value="1"/>
</dbReference>
<dbReference type="OrthoDB" id="9815075at2"/>
<dbReference type="Pfam" id="PF13409">
    <property type="entry name" value="GST_N_2"/>
    <property type="match status" value="1"/>
</dbReference>
<keyword evidence="4" id="KW-1185">Reference proteome</keyword>
<dbReference type="PANTHER" id="PTHR44051">
    <property type="entry name" value="GLUTATHIONE S-TRANSFERASE-RELATED"/>
    <property type="match status" value="1"/>
</dbReference>
<dbReference type="Proteomes" id="UP000028181">
    <property type="component" value="Chromosome I"/>
</dbReference>
<dbReference type="SFLD" id="SFLDS00019">
    <property type="entry name" value="Glutathione_Transferase_(cytos"/>
    <property type="match status" value="1"/>
</dbReference>
<dbReference type="Gene3D" id="1.20.1050.10">
    <property type="match status" value="1"/>
</dbReference>
<protein>
    <submittedName>
        <fullName evidence="3">Glutathione S-transferase</fullName>
    </submittedName>
</protein>
<dbReference type="PROSITE" id="PS50404">
    <property type="entry name" value="GST_NTER"/>
    <property type="match status" value="1"/>
</dbReference>
<dbReference type="RefSeq" id="WP_038592680.1">
    <property type="nucleotide sequence ID" value="NZ_HG938353.1"/>
</dbReference>
<name>A0A068SXW2_NEOGA</name>
<dbReference type="InterPro" id="IPR010987">
    <property type="entry name" value="Glutathione-S-Trfase_C-like"/>
</dbReference>
<proteinExistence type="predicted"/>
<evidence type="ECO:0000259" key="1">
    <source>
        <dbReference type="PROSITE" id="PS50404"/>
    </source>
</evidence>
<dbReference type="InterPro" id="IPR004046">
    <property type="entry name" value="GST_C"/>
</dbReference>
<organism evidence="3 4">
    <name type="scientific">Neorhizobium galegae bv. orientalis str. HAMBI 540</name>
    <dbReference type="NCBI Taxonomy" id="1028800"/>
    <lineage>
        <taxon>Bacteria</taxon>
        <taxon>Pseudomonadati</taxon>
        <taxon>Pseudomonadota</taxon>
        <taxon>Alphaproteobacteria</taxon>
        <taxon>Hyphomicrobiales</taxon>
        <taxon>Rhizobiaceae</taxon>
        <taxon>Rhizobium/Agrobacterium group</taxon>
        <taxon>Neorhizobium</taxon>
    </lineage>
</organism>
<evidence type="ECO:0000259" key="2">
    <source>
        <dbReference type="PROSITE" id="PS50405"/>
    </source>
</evidence>
<feature type="domain" description="GST C-terminal" evidence="2">
    <location>
        <begin position="88"/>
        <end position="218"/>
    </location>
</feature>
<dbReference type="Pfam" id="PF00043">
    <property type="entry name" value="GST_C"/>
    <property type="match status" value="1"/>
</dbReference>
<dbReference type="GeneID" id="24256633"/>
<dbReference type="PROSITE" id="PS50405">
    <property type="entry name" value="GST_CTER"/>
    <property type="match status" value="1"/>
</dbReference>
<dbReference type="SUPFAM" id="SSF52833">
    <property type="entry name" value="Thioredoxin-like"/>
    <property type="match status" value="1"/>
</dbReference>
<accession>A0A068SXW2</accession>
<dbReference type="CDD" id="cd03057">
    <property type="entry name" value="GST_N_Beta"/>
    <property type="match status" value="1"/>
</dbReference>
<dbReference type="InterPro" id="IPR036249">
    <property type="entry name" value="Thioredoxin-like_sf"/>
</dbReference>
<dbReference type="KEGG" id="ngg:RG540_CH45250"/>
<dbReference type="eggNOG" id="COG0625">
    <property type="taxonomic scope" value="Bacteria"/>
</dbReference>
<dbReference type="GO" id="GO:0016740">
    <property type="term" value="F:transferase activity"/>
    <property type="evidence" value="ECO:0007669"/>
    <property type="project" value="UniProtKB-KW"/>
</dbReference>
<feature type="domain" description="GST N-terminal" evidence="1">
    <location>
        <begin position="1"/>
        <end position="82"/>
    </location>
</feature>
<dbReference type="InterPro" id="IPR040079">
    <property type="entry name" value="Glutathione_S-Trfase"/>
</dbReference>
<gene>
    <name evidence="3" type="ORF">RG540_CH45250</name>
</gene>
<keyword evidence="3" id="KW-0808">Transferase</keyword>
<sequence>MTPILFYGVPEGCSFGSIVALEWTGAPYRLCRVEMPAAVSSEAYKPVNPIGETPSLMLPDGRVMSESMAILNHIAARTVGKGWGFDPKSEKFDRLNQMLAFLNTAFFNAFGPLWHTVEHELDPLAKQALRAYSVAKVEKAHAQLETLLGGREWLLGDEKSFADAYFAGIARWNDFHQVVDRGQFPALNALYERLQQDSAVQFAWAIEHQEEAQTSGQFLGHVSLDEALGSLKQAA</sequence>
<dbReference type="InterPro" id="IPR004045">
    <property type="entry name" value="Glutathione_S-Trfase_N"/>
</dbReference>
<dbReference type="PATRIC" id="fig|1028800.3.peg.4589"/>
<dbReference type="SUPFAM" id="SSF47616">
    <property type="entry name" value="GST C-terminal domain-like"/>
    <property type="match status" value="1"/>
</dbReference>
<evidence type="ECO:0000313" key="4">
    <source>
        <dbReference type="Proteomes" id="UP000028181"/>
    </source>
</evidence>
<dbReference type="EMBL" id="HG938353">
    <property type="protein sequence ID" value="CDN50666.1"/>
    <property type="molecule type" value="Genomic_DNA"/>
</dbReference>
<reference evidence="4" key="1">
    <citation type="journal article" date="2014" name="BMC Genomics">
        <title>Genome sequencing of two Neorhizobium galegae strains reveals a noeT gene responsible for the unusual acetylation of the nodulation factors.</title>
        <authorList>
            <person name="Osterman J."/>
            <person name="Marsh J."/>
            <person name="Laine P.K."/>
            <person name="Zeng Z."/>
            <person name="Alatalo E."/>
            <person name="Sullivan J.T."/>
            <person name="Young J.P."/>
            <person name="Thomas-Oates J."/>
            <person name="Paulin L."/>
            <person name="Lindstrom K."/>
        </authorList>
    </citation>
    <scope>NUCLEOTIDE SEQUENCE [LARGE SCALE GENOMIC DNA]</scope>
    <source>
        <strain evidence="4">HAMBI 540</strain>
    </source>
</reference>
<dbReference type="InterPro" id="IPR036282">
    <property type="entry name" value="Glutathione-S-Trfase_C_sf"/>
</dbReference>
<dbReference type="HOGENOM" id="CLU_011226_6_1_5"/>
<evidence type="ECO:0000313" key="3">
    <source>
        <dbReference type="EMBL" id="CDN50666.1"/>
    </source>
</evidence>
<dbReference type="AlphaFoldDB" id="A0A068SXW2"/>